<gene>
    <name evidence="2" type="ORF">PENNAL_c0216G04600</name>
</gene>
<keyword evidence="3" id="KW-1185">Reference proteome</keyword>
<keyword evidence="1" id="KW-0812">Transmembrane</keyword>
<keyword evidence="1" id="KW-1133">Transmembrane helix</keyword>
<evidence type="ECO:0000313" key="2">
    <source>
        <dbReference type="EMBL" id="OQE64984.1"/>
    </source>
</evidence>
<dbReference type="EMBL" id="MOOB01000216">
    <property type="protein sequence ID" value="OQE64984.1"/>
    <property type="molecule type" value="Genomic_DNA"/>
</dbReference>
<protein>
    <submittedName>
        <fullName evidence="2">Uncharacterized protein</fullName>
    </submittedName>
</protein>
<proteinExistence type="predicted"/>
<name>A0A1V6WQ22_PENNA</name>
<dbReference type="AlphaFoldDB" id="A0A1V6WQ22"/>
<organism evidence="2 3">
    <name type="scientific">Penicillium nalgiovense</name>
    <dbReference type="NCBI Taxonomy" id="60175"/>
    <lineage>
        <taxon>Eukaryota</taxon>
        <taxon>Fungi</taxon>
        <taxon>Dikarya</taxon>
        <taxon>Ascomycota</taxon>
        <taxon>Pezizomycotina</taxon>
        <taxon>Eurotiomycetes</taxon>
        <taxon>Eurotiomycetidae</taxon>
        <taxon>Eurotiales</taxon>
        <taxon>Aspergillaceae</taxon>
        <taxon>Penicillium</taxon>
    </lineage>
</organism>
<reference evidence="3" key="1">
    <citation type="journal article" date="2017" name="Nat. Microbiol.">
        <title>Global analysis of biosynthetic gene clusters reveals vast potential of secondary metabolite production in Penicillium species.</title>
        <authorList>
            <person name="Nielsen J.C."/>
            <person name="Grijseels S."/>
            <person name="Prigent S."/>
            <person name="Ji B."/>
            <person name="Dainat J."/>
            <person name="Nielsen K.F."/>
            <person name="Frisvad J.C."/>
            <person name="Workman M."/>
            <person name="Nielsen J."/>
        </authorList>
    </citation>
    <scope>NUCLEOTIDE SEQUENCE [LARGE SCALE GENOMIC DNA]</scope>
    <source>
        <strain evidence="3">IBT 13039</strain>
    </source>
</reference>
<dbReference type="Proteomes" id="UP000191691">
    <property type="component" value="Unassembled WGS sequence"/>
</dbReference>
<accession>A0A1V6WQ22</accession>
<evidence type="ECO:0000256" key="1">
    <source>
        <dbReference type="SAM" id="Phobius"/>
    </source>
</evidence>
<feature type="transmembrane region" description="Helical" evidence="1">
    <location>
        <begin position="92"/>
        <end position="113"/>
    </location>
</feature>
<sequence>MTPSNLNILDDGYQGNRNINEEKLSRWGPTLYGIARAAESGISTIYIPRCYFAQAHRFFQLVSESKMDIDNVEHSTYDNGSPLQVLAHDLSVALSILLLALLLYVIIHWLGSLHNIIRHSARLLHLIRQYVWPYLPREFAMVVIALGVKILVYLDLVPSINGHYHYIVETMWTFNNGTTVTKTYTFCGKENMEIATSILSYGASTASVTWDVTSTWYVPPTTTLPTPVA</sequence>
<keyword evidence="1" id="KW-0472">Membrane</keyword>
<evidence type="ECO:0000313" key="3">
    <source>
        <dbReference type="Proteomes" id="UP000191691"/>
    </source>
</evidence>
<comment type="caution">
    <text evidence="2">The sequence shown here is derived from an EMBL/GenBank/DDBJ whole genome shotgun (WGS) entry which is preliminary data.</text>
</comment>